<dbReference type="PANTHER" id="PTHR11712">
    <property type="entry name" value="POLYKETIDE SYNTHASE-RELATED"/>
    <property type="match status" value="1"/>
</dbReference>
<evidence type="ECO:0000313" key="4">
    <source>
        <dbReference type="Proteomes" id="UP000287188"/>
    </source>
</evidence>
<protein>
    <recommendedName>
        <fullName evidence="2">Ketosynthase family 3 (KS3) domain-containing protein</fullName>
    </recommendedName>
</protein>
<dbReference type="InterPro" id="IPR014031">
    <property type="entry name" value="Ketoacyl_synth_C"/>
</dbReference>
<comment type="caution">
    <text evidence="3">The sequence shown here is derived from an EMBL/GenBank/DDBJ whole genome shotgun (WGS) entry which is preliminary data.</text>
</comment>
<dbReference type="Proteomes" id="UP000287188">
    <property type="component" value="Unassembled WGS sequence"/>
</dbReference>
<keyword evidence="4" id="KW-1185">Reference proteome</keyword>
<dbReference type="PROSITE" id="PS52004">
    <property type="entry name" value="KS3_2"/>
    <property type="match status" value="1"/>
</dbReference>
<accession>A0A402AQ10</accession>
<evidence type="ECO:0000256" key="1">
    <source>
        <dbReference type="ARBA" id="ARBA00022679"/>
    </source>
</evidence>
<name>A0A402AQ10_9CHLR</name>
<dbReference type="SUPFAM" id="SSF53901">
    <property type="entry name" value="Thiolase-like"/>
    <property type="match status" value="1"/>
</dbReference>
<dbReference type="InterPro" id="IPR016039">
    <property type="entry name" value="Thiolase-like"/>
</dbReference>
<dbReference type="Pfam" id="PF02801">
    <property type="entry name" value="Ketoacyl-synt_C"/>
    <property type="match status" value="1"/>
</dbReference>
<dbReference type="PANTHER" id="PTHR11712:SF336">
    <property type="entry name" value="3-OXOACYL-[ACYL-CARRIER-PROTEIN] SYNTHASE, MITOCHONDRIAL"/>
    <property type="match status" value="1"/>
</dbReference>
<dbReference type="AlphaFoldDB" id="A0A402AQ10"/>
<dbReference type="InterPro" id="IPR020841">
    <property type="entry name" value="PKS_Beta-ketoAc_synthase_dom"/>
</dbReference>
<evidence type="ECO:0000259" key="2">
    <source>
        <dbReference type="PROSITE" id="PS52004"/>
    </source>
</evidence>
<reference evidence="4" key="1">
    <citation type="submission" date="2018-12" db="EMBL/GenBank/DDBJ databases">
        <title>Tengunoibacter tsumagoiensis gen. nov., sp. nov., Dictyobacter kobayashii sp. nov., D. alpinus sp. nov., and D. joshuensis sp. nov. and description of Dictyobacteraceae fam. nov. within the order Ktedonobacterales isolated from Tengu-no-mugimeshi.</title>
        <authorList>
            <person name="Wang C.M."/>
            <person name="Zheng Y."/>
            <person name="Sakai Y."/>
            <person name="Toyoda A."/>
            <person name="Minakuchi Y."/>
            <person name="Abe K."/>
            <person name="Yokota A."/>
            <person name="Yabe S."/>
        </authorList>
    </citation>
    <scope>NUCLEOTIDE SEQUENCE [LARGE SCALE GENOMIC DNA]</scope>
    <source>
        <strain evidence="4">Uno11</strain>
    </source>
</reference>
<sequence length="174" mass="18957">MVLEELEHAQARQAPIYAEITGCDVTEHAVHMTDMSPEGRDLARAITGALCKAKLAPTDIDFVNAHGTSTPQNDYYETLALKKSLGQRAYEIPVNSTKSMVGHALAAASAVEVVACAMSIQSQRIHPTINLENPDPRCDLDYVPNEGREYNYRRLLTTASGFSGLHAAMVIESK</sequence>
<dbReference type="Gene3D" id="3.40.47.10">
    <property type="match status" value="1"/>
</dbReference>
<dbReference type="RefSeq" id="WP_371865755.1">
    <property type="nucleotide sequence ID" value="NZ_BIFS01000001.1"/>
</dbReference>
<gene>
    <name evidence="3" type="ORF">KDK_50580</name>
</gene>
<proteinExistence type="predicted"/>
<organism evidence="3 4">
    <name type="scientific">Dictyobacter kobayashii</name>
    <dbReference type="NCBI Taxonomy" id="2014872"/>
    <lineage>
        <taxon>Bacteria</taxon>
        <taxon>Bacillati</taxon>
        <taxon>Chloroflexota</taxon>
        <taxon>Ktedonobacteria</taxon>
        <taxon>Ktedonobacterales</taxon>
        <taxon>Dictyobacteraceae</taxon>
        <taxon>Dictyobacter</taxon>
    </lineage>
</organism>
<dbReference type="GO" id="GO:0006633">
    <property type="term" value="P:fatty acid biosynthetic process"/>
    <property type="evidence" value="ECO:0007669"/>
    <property type="project" value="TreeGrafter"/>
</dbReference>
<evidence type="ECO:0000313" key="3">
    <source>
        <dbReference type="EMBL" id="GCE21258.1"/>
    </source>
</evidence>
<keyword evidence="1" id="KW-0808">Transferase</keyword>
<feature type="domain" description="Ketosynthase family 3 (KS3)" evidence="2">
    <location>
        <begin position="1"/>
        <end position="173"/>
    </location>
</feature>
<dbReference type="EMBL" id="BIFS01000001">
    <property type="protein sequence ID" value="GCE21258.1"/>
    <property type="molecule type" value="Genomic_DNA"/>
</dbReference>
<dbReference type="GO" id="GO:0004315">
    <property type="term" value="F:3-oxoacyl-[acyl-carrier-protein] synthase activity"/>
    <property type="evidence" value="ECO:0007669"/>
    <property type="project" value="TreeGrafter"/>
</dbReference>
<dbReference type="GO" id="GO:0005829">
    <property type="term" value="C:cytosol"/>
    <property type="evidence" value="ECO:0007669"/>
    <property type="project" value="TreeGrafter"/>
</dbReference>
<dbReference type="InterPro" id="IPR000794">
    <property type="entry name" value="Beta-ketoacyl_synthase"/>
</dbReference>